<gene>
    <name evidence="2" type="ORF">H8705_12830</name>
</gene>
<accession>A0A926IDM7</accession>
<sequence>MKKLLAVVLAAVMVLSLGVVSFAAKGDVLDDMTGVASYTPSLDMEITEADVVYDDGITQALNATSNIASDNTFYIPMTAFDTITLENGGAVSAGTAAVIQAALADSDITTFSKKYEEGGKAVASIKRDEYKINGVRTDAIEIALKEDLTDEETKVEVELRFNFRKNVSMNLANSSAIEKGTKATATLVFYVENGEMRLDDTATVGTSGVYAKAEKNEDNSLEWEDNNNTIAKLEFSANDDPDAFYPRMTTSWELAIGDTINNKNFEGTDAVVRAFRAAPVEIPCTSRASFYLYMPAEFGDDVDPADVAIYEVKDNEFVDVTSKFEYVETDEDGNDVDGFLTRTRTLGVYVICEKAVEETALVDGTPVPEKENPGTGR</sequence>
<proteinExistence type="predicted"/>
<keyword evidence="1" id="KW-0732">Signal</keyword>
<dbReference type="AlphaFoldDB" id="A0A926IDM7"/>
<keyword evidence="3" id="KW-1185">Reference proteome</keyword>
<dbReference type="RefSeq" id="WP_262396187.1">
    <property type="nucleotide sequence ID" value="NZ_JACRTD010000012.1"/>
</dbReference>
<evidence type="ECO:0000256" key="1">
    <source>
        <dbReference type="SAM" id="SignalP"/>
    </source>
</evidence>
<feature type="chain" id="PRO_5037825790" evidence="1">
    <location>
        <begin position="24"/>
        <end position="377"/>
    </location>
</feature>
<protein>
    <submittedName>
        <fullName evidence="2">Uncharacterized protein</fullName>
    </submittedName>
</protein>
<comment type="caution">
    <text evidence="2">The sequence shown here is derived from an EMBL/GenBank/DDBJ whole genome shotgun (WGS) entry which is preliminary data.</text>
</comment>
<evidence type="ECO:0000313" key="3">
    <source>
        <dbReference type="Proteomes" id="UP000623678"/>
    </source>
</evidence>
<reference evidence="2" key="1">
    <citation type="submission" date="2020-08" db="EMBL/GenBank/DDBJ databases">
        <title>Genome public.</title>
        <authorList>
            <person name="Liu C."/>
            <person name="Sun Q."/>
        </authorList>
    </citation>
    <scope>NUCLEOTIDE SEQUENCE</scope>
    <source>
        <strain evidence="2">NSJ-64</strain>
    </source>
</reference>
<name>A0A926IDM7_9FIRM</name>
<organism evidence="2 3">
    <name type="scientific">Youxingia wuxianensis</name>
    <dbReference type="NCBI Taxonomy" id="2763678"/>
    <lineage>
        <taxon>Bacteria</taxon>
        <taxon>Bacillati</taxon>
        <taxon>Bacillota</taxon>
        <taxon>Clostridia</taxon>
        <taxon>Eubacteriales</taxon>
        <taxon>Oscillospiraceae</taxon>
        <taxon>Youxingia</taxon>
    </lineage>
</organism>
<dbReference type="EMBL" id="JACRTD010000012">
    <property type="protein sequence ID" value="MBC8586467.1"/>
    <property type="molecule type" value="Genomic_DNA"/>
</dbReference>
<evidence type="ECO:0000313" key="2">
    <source>
        <dbReference type="EMBL" id="MBC8586467.1"/>
    </source>
</evidence>
<dbReference type="Proteomes" id="UP000623678">
    <property type="component" value="Unassembled WGS sequence"/>
</dbReference>
<feature type="signal peptide" evidence="1">
    <location>
        <begin position="1"/>
        <end position="23"/>
    </location>
</feature>